<dbReference type="AlphaFoldDB" id="A0A382GGS2"/>
<reference evidence="1" key="1">
    <citation type="submission" date="2018-05" db="EMBL/GenBank/DDBJ databases">
        <authorList>
            <person name="Lanie J.A."/>
            <person name="Ng W.-L."/>
            <person name="Kazmierczak K.M."/>
            <person name="Andrzejewski T.M."/>
            <person name="Davidsen T.M."/>
            <person name="Wayne K.J."/>
            <person name="Tettelin H."/>
            <person name="Glass J.I."/>
            <person name="Rusch D."/>
            <person name="Podicherti R."/>
            <person name="Tsui H.-C.T."/>
            <person name="Winkler M.E."/>
        </authorList>
    </citation>
    <scope>NUCLEOTIDE SEQUENCE</scope>
</reference>
<proteinExistence type="predicted"/>
<organism evidence="1">
    <name type="scientific">marine metagenome</name>
    <dbReference type="NCBI Taxonomy" id="408172"/>
    <lineage>
        <taxon>unclassified sequences</taxon>
        <taxon>metagenomes</taxon>
        <taxon>ecological metagenomes</taxon>
    </lineage>
</organism>
<dbReference type="EMBL" id="UINC01055460">
    <property type="protein sequence ID" value="SVB74358.1"/>
    <property type="molecule type" value="Genomic_DNA"/>
</dbReference>
<gene>
    <name evidence="1" type="ORF">METZ01_LOCUS227212</name>
</gene>
<accession>A0A382GGS2</accession>
<name>A0A382GGS2_9ZZZZ</name>
<sequence>MSHEKIEYAFNPFIFQDDEYDPFS</sequence>
<evidence type="ECO:0000313" key="1">
    <source>
        <dbReference type="EMBL" id="SVB74358.1"/>
    </source>
</evidence>
<protein>
    <submittedName>
        <fullName evidence="1">Uncharacterized protein</fullName>
    </submittedName>
</protein>